<dbReference type="InterPro" id="IPR012341">
    <property type="entry name" value="6hp_glycosidase-like_sf"/>
</dbReference>
<name>A0A852SKA3_9MICO</name>
<feature type="domain" description="Trehalase-like N-terminal" evidence="3">
    <location>
        <begin position="23"/>
        <end position="105"/>
    </location>
</feature>
<keyword evidence="5" id="KW-1185">Reference proteome</keyword>
<dbReference type="InterPro" id="IPR011613">
    <property type="entry name" value="GH15-like"/>
</dbReference>
<dbReference type="Proteomes" id="UP000549913">
    <property type="component" value="Unassembled WGS sequence"/>
</dbReference>
<dbReference type="GO" id="GO:0005975">
    <property type="term" value="P:carbohydrate metabolic process"/>
    <property type="evidence" value="ECO:0007669"/>
    <property type="project" value="InterPro"/>
</dbReference>
<dbReference type="Gene3D" id="1.50.10.10">
    <property type="match status" value="1"/>
</dbReference>
<evidence type="ECO:0000313" key="4">
    <source>
        <dbReference type="EMBL" id="NYD69973.1"/>
    </source>
</evidence>
<comment type="caution">
    <text evidence="4">The sequence shown here is derived from an EMBL/GenBank/DDBJ whole genome shotgun (WGS) entry which is preliminary data.</text>
</comment>
<dbReference type="Pfam" id="PF00723">
    <property type="entry name" value="Glyco_hydro_15"/>
    <property type="match status" value="1"/>
</dbReference>
<reference evidence="4 5" key="1">
    <citation type="submission" date="2020-07" db="EMBL/GenBank/DDBJ databases">
        <title>Sequencing the genomes of 1000 actinobacteria strains.</title>
        <authorList>
            <person name="Klenk H.-P."/>
        </authorList>
    </citation>
    <scope>NUCLEOTIDE SEQUENCE [LARGE SCALE GENOMIC DNA]</scope>
    <source>
        <strain evidence="4 5">DSM 26474</strain>
    </source>
</reference>
<accession>A0A852SKA3</accession>
<sequence length="668" mass="71969">MTTSPADAAPQLPTRYVDLRDYAAIGDGRTVALIALDGQVDWMPVPALHSPPVFAALVDGPGGGRFELRPEDDFTAEREYVTGTNVLQTTFTTATGVVRVTDALVTGVAGRLPWLELARRIEGLEGSVPMRWAVVPGAVFDGLQDDGAGLDDGSEGGDTDGSDSSARGDDAGRASGTADDGGGNGSDIPGVKRVDTVHGPILRVGQIDLVLVGSEHGRLDPSEPGDGFPEGPLSFYGAFTASAGSRHLLTLCGTDDEPIHVPVPENVDRGIDRSIESWQAWTREFDGPDGDEDDEWTDVVQRSALALKLLIFSPTGSIAAAATTGLPENRTGGKNYDYRFAWVRDLAYTVGALVEFGLREETHAAVSWVLKTLKQYEGELHIFFRLDGSLPGRMHDAPAEGWRGIGPVRVGNDASDQLQLGVYADVVGIMARYVDAGNILDERTSELIVAFADAACHEWPKKDSGMWELPEEEHYVSSKVGCWQAITDALHLAEIGEIKPSEDDLSHWRKNRRLIEEWVAEHGWSEERGAYLMHPGSDRLDASILLHADRAFGPRSRMDATIARIDEELSAGPLLYRYSGVDEEEGTFVACAFWLTEALARTGRVGDATERMRALLPLANDVGLYSEIIAADDHAFLGNLPQGLSHLALINAALSIRSASSSESSSSE</sequence>
<gene>
    <name evidence="4" type="ORF">BJ984_001131</name>
</gene>
<dbReference type="EMBL" id="JACCBM010000001">
    <property type="protein sequence ID" value="NYD69973.1"/>
    <property type="molecule type" value="Genomic_DNA"/>
</dbReference>
<dbReference type="Pfam" id="PF19291">
    <property type="entry name" value="TREH_N"/>
    <property type="match status" value="1"/>
</dbReference>
<feature type="compositionally biased region" description="Acidic residues" evidence="1">
    <location>
        <begin position="148"/>
        <end position="161"/>
    </location>
</feature>
<dbReference type="RefSeq" id="WP_179547208.1">
    <property type="nucleotide sequence ID" value="NZ_BSEW01000001.1"/>
</dbReference>
<dbReference type="PANTHER" id="PTHR31616:SF0">
    <property type="entry name" value="GLUCAN 1,4-ALPHA-GLUCOSIDASE"/>
    <property type="match status" value="1"/>
</dbReference>
<evidence type="ECO:0000313" key="5">
    <source>
        <dbReference type="Proteomes" id="UP000549913"/>
    </source>
</evidence>
<evidence type="ECO:0000259" key="2">
    <source>
        <dbReference type="Pfam" id="PF00723"/>
    </source>
</evidence>
<evidence type="ECO:0000259" key="3">
    <source>
        <dbReference type="Pfam" id="PF19291"/>
    </source>
</evidence>
<evidence type="ECO:0000256" key="1">
    <source>
        <dbReference type="SAM" id="MobiDB-lite"/>
    </source>
</evidence>
<feature type="domain" description="GH15-like" evidence="2">
    <location>
        <begin position="298"/>
        <end position="653"/>
    </location>
</feature>
<dbReference type="PANTHER" id="PTHR31616">
    <property type="entry name" value="TREHALASE"/>
    <property type="match status" value="1"/>
</dbReference>
<dbReference type="InterPro" id="IPR045582">
    <property type="entry name" value="Trehalase-like_N"/>
</dbReference>
<dbReference type="GO" id="GO:0004553">
    <property type="term" value="F:hydrolase activity, hydrolyzing O-glycosyl compounds"/>
    <property type="evidence" value="ECO:0007669"/>
    <property type="project" value="UniProtKB-ARBA"/>
</dbReference>
<dbReference type="AlphaFoldDB" id="A0A852SKA3"/>
<proteinExistence type="predicted"/>
<dbReference type="InterPro" id="IPR008928">
    <property type="entry name" value="6-hairpin_glycosidase_sf"/>
</dbReference>
<dbReference type="SUPFAM" id="SSF48208">
    <property type="entry name" value="Six-hairpin glycosidases"/>
    <property type="match status" value="1"/>
</dbReference>
<feature type="region of interest" description="Disordered" evidence="1">
    <location>
        <begin position="144"/>
        <end position="192"/>
    </location>
</feature>
<organism evidence="4 5">
    <name type="scientific">Herbiconiux flava</name>
    <dbReference type="NCBI Taxonomy" id="881268"/>
    <lineage>
        <taxon>Bacteria</taxon>
        <taxon>Bacillati</taxon>
        <taxon>Actinomycetota</taxon>
        <taxon>Actinomycetes</taxon>
        <taxon>Micrococcales</taxon>
        <taxon>Microbacteriaceae</taxon>
        <taxon>Herbiconiux</taxon>
    </lineage>
</organism>
<protein>
    <submittedName>
        <fullName evidence="4">GH15 family glucan-1,4-alpha-glucosidase</fullName>
    </submittedName>
</protein>